<reference evidence="2" key="1">
    <citation type="submission" date="2023-08" db="EMBL/GenBank/DDBJ databases">
        <title>Pelteobagrus vachellii genome.</title>
        <authorList>
            <person name="Liu H."/>
        </authorList>
    </citation>
    <scope>NUCLEOTIDE SEQUENCE</scope>
    <source>
        <strain evidence="2">PRFRI_2022a</strain>
        <tissue evidence="2">Muscle</tissue>
    </source>
</reference>
<dbReference type="AlphaFoldDB" id="A0AA88SMD6"/>
<evidence type="ECO:0000313" key="2">
    <source>
        <dbReference type="EMBL" id="KAK2843016.1"/>
    </source>
</evidence>
<dbReference type="EMBL" id="JAVHJS010000011">
    <property type="protein sequence ID" value="KAK2843016.1"/>
    <property type="molecule type" value="Genomic_DNA"/>
</dbReference>
<organism evidence="2 3">
    <name type="scientific">Tachysurus vachellii</name>
    <name type="common">Darkbarbel catfish</name>
    <name type="synonym">Pelteobagrus vachellii</name>
    <dbReference type="NCBI Taxonomy" id="175792"/>
    <lineage>
        <taxon>Eukaryota</taxon>
        <taxon>Metazoa</taxon>
        <taxon>Chordata</taxon>
        <taxon>Craniata</taxon>
        <taxon>Vertebrata</taxon>
        <taxon>Euteleostomi</taxon>
        <taxon>Actinopterygii</taxon>
        <taxon>Neopterygii</taxon>
        <taxon>Teleostei</taxon>
        <taxon>Ostariophysi</taxon>
        <taxon>Siluriformes</taxon>
        <taxon>Bagridae</taxon>
        <taxon>Tachysurus</taxon>
    </lineage>
</organism>
<evidence type="ECO:0000256" key="1">
    <source>
        <dbReference type="SAM" id="MobiDB-lite"/>
    </source>
</evidence>
<accession>A0AA88SMD6</accession>
<feature type="compositionally biased region" description="Basic and acidic residues" evidence="1">
    <location>
        <begin position="22"/>
        <end position="35"/>
    </location>
</feature>
<protein>
    <submittedName>
        <fullName evidence="2">Uncharacterized protein</fullName>
    </submittedName>
</protein>
<name>A0AA88SMD6_TACVA</name>
<feature type="region of interest" description="Disordered" evidence="1">
    <location>
        <begin position="1"/>
        <end position="35"/>
    </location>
</feature>
<gene>
    <name evidence="2" type="ORF">Q7C36_011231</name>
</gene>
<proteinExistence type="predicted"/>
<sequence>MKGTEGFVQVPPSASALTGKQQADESRLAEEREKQEVVRLPLNGVLIEHSEVSSLMRASTEQSTFWDDLCDVTSRRSRDSQVTQTAQILIIFKSESNPPPHQQSSSLPPDFPLPHC</sequence>
<keyword evidence="3" id="KW-1185">Reference proteome</keyword>
<feature type="region of interest" description="Disordered" evidence="1">
    <location>
        <begin position="94"/>
        <end position="116"/>
    </location>
</feature>
<dbReference type="Proteomes" id="UP001187315">
    <property type="component" value="Unassembled WGS sequence"/>
</dbReference>
<evidence type="ECO:0000313" key="3">
    <source>
        <dbReference type="Proteomes" id="UP001187315"/>
    </source>
</evidence>
<comment type="caution">
    <text evidence="2">The sequence shown here is derived from an EMBL/GenBank/DDBJ whole genome shotgun (WGS) entry which is preliminary data.</text>
</comment>